<reference evidence="1" key="1">
    <citation type="submission" date="2009-10" db="EMBL/GenBank/DDBJ databases">
        <authorList>
            <person name="Weinstock G."/>
            <person name="Sodergren E."/>
            <person name="Clifton S."/>
            <person name="Fulton L."/>
            <person name="Fulton B."/>
            <person name="Courtney L."/>
            <person name="Fronick C."/>
            <person name="Harrison M."/>
            <person name="Strong C."/>
            <person name="Farmer C."/>
            <person name="Delahaunty K."/>
            <person name="Markovic C."/>
            <person name="Hall O."/>
            <person name="Minx P."/>
            <person name="Tomlinson C."/>
            <person name="Mitreva M."/>
            <person name="Nelson J."/>
            <person name="Hou S."/>
            <person name="Wollam A."/>
            <person name="Pepin K.H."/>
            <person name="Johnson M."/>
            <person name="Bhonagiri V."/>
            <person name="Nash W.E."/>
            <person name="Warren W."/>
            <person name="Chinwalla A."/>
            <person name="Mardis E.R."/>
            <person name="Wilson R.K."/>
        </authorList>
    </citation>
    <scope>NUCLEOTIDE SEQUENCE [LARGE SCALE GENOMIC DNA]</scope>
    <source>
        <strain evidence="1">ATCC 700122</strain>
    </source>
</reference>
<organism evidence="1 2">
    <name type="scientific">Slackia exigua (strain ATCC 700122 / DSM 15923 / CIP 105133 / JCM 11022 / KCTC 5966 / S-7)</name>
    <dbReference type="NCBI Taxonomy" id="649764"/>
    <lineage>
        <taxon>Bacteria</taxon>
        <taxon>Bacillati</taxon>
        <taxon>Actinomycetota</taxon>
        <taxon>Coriobacteriia</taxon>
        <taxon>Eggerthellales</taxon>
        <taxon>Eggerthellaceae</taxon>
        <taxon>Slackia</taxon>
    </lineage>
</organism>
<dbReference type="InterPro" id="IPR000801">
    <property type="entry name" value="Esterase-like"/>
</dbReference>
<evidence type="ECO:0000313" key="1">
    <source>
        <dbReference type="EMBL" id="EEZ61839.1"/>
    </source>
</evidence>
<dbReference type="InterPro" id="IPR029058">
    <property type="entry name" value="AB_hydrolase_fold"/>
</dbReference>
<dbReference type="EMBL" id="ACUX02000005">
    <property type="protein sequence ID" value="EEZ61839.1"/>
    <property type="molecule type" value="Genomic_DNA"/>
</dbReference>
<dbReference type="eggNOG" id="COG2819">
    <property type="taxonomic scope" value="Bacteria"/>
</dbReference>
<dbReference type="HOGENOM" id="CLU_039834_4_1_11"/>
<dbReference type="Gene3D" id="3.40.50.1820">
    <property type="entry name" value="alpha/beta hydrolase"/>
    <property type="match status" value="1"/>
</dbReference>
<dbReference type="STRING" id="649764.HMPREF0762_00473"/>
<dbReference type="PANTHER" id="PTHR48098:SF6">
    <property type="entry name" value="FERRI-BACILLIBACTIN ESTERASE BESA"/>
    <property type="match status" value="1"/>
</dbReference>
<dbReference type="Pfam" id="PF00756">
    <property type="entry name" value="Esterase"/>
    <property type="match status" value="1"/>
</dbReference>
<sequence length="223" mass="24235">MKYVDPCDRTVFSGTGGLQAPIIYVIDLPYHPFEVGAAARDCVSTIVKVPVNEWDDSLTPWVAPGLYHGDADFKGEAAVTLEELLDEAVPAIERAEGLAPAKRAICGYSLGGLFALYAFVHSDRFSACGCLSGSVWYEGWVDHLRSLDFTAAGRYAFLSIGSKEKHARESILHTVQDNMEACAEILRSQGCEADFVVGPGGHFDHAQERFAAGFKALDAFLNR</sequence>
<gene>
    <name evidence="1" type="ORF">HMPREF0762_00473</name>
</gene>
<evidence type="ECO:0000313" key="2">
    <source>
        <dbReference type="Proteomes" id="UP000006001"/>
    </source>
</evidence>
<dbReference type="Proteomes" id="UP000006001">
    <property type="component" value="Unassembled WGS sequence"/>
</dbReference>
<dbReference type="OrthoDB" id="9794761at2"/>
<dbReference type="RefSeq" id="WP_006361728.1">
    <property type="nucleotide sequence ID" value="NZ_GG700630.1"/>
</dbReference>
<comment type="caution">
    <text evidence="1">The sequence shown here is derived from an EMBL/GenBank/DDBJ whole genome shotgun (WGS) entry which is preliminary data.</text>
</comment>
<keyword evidence="2" id="KW-1185">Reference proteome</keyword>
<dbReference type="AlphaFoldDB" id="D0WFF5"/>
<protein>
    <recommendedName>
        <fullName evidence="3">Esterase</fullName>
    </recommendedName>
</protein>
<dbReference type="PANTHER" id="PTHR48098">
    <property type="entry name" value="ENTEROCHELIN ESTERASE-RELATED"/>
    <property type="match status" value="1"/>
</dbReference>
<proteinExistence type="predicted"/>
<dbReference type="GeneID" id="85007106"/>
<dbReference type="ESTHER" id="9actn-d0wff5">
    <property type="family name" value="A85-IroE-IroD-Fes-Yiel"/>
</dbReference>
<dbReference type="SUPFAM" id="SSF53474">
    <property type="entry name" value="alpha/beta-Hydrolases"/>
    <property type="match status" value="1"/>
</dbReference>
<accession>D0WFF5</accession>
<dbReference type="InterPro" id="IPR050583">
    <property type="entry name" value="Mycobacterial_A85_antigen"/>
</dbReference>
<evidence type="ECO:0008006" key="3">
    <source>
        <dbReference type="Google" id="ProtNLM"/>
    </source>
</evidence>
<name>D0WFF5_SLAES</name>